<dbReference type="InterPro" id="IPR026467">
    <property type="entry name" value="Ser/Gly_Cys_C_dom"/>
</dbReference>
<protein>
    <recommendedName>
        <fullName evidence="4">TIGR04222 domain-containing membrane protein</fullName>
    </recommendedName>
</protein>
<dbReference type="AlphaFoldDB" id="A0A9W4H3N6"/>
<reference evidence="2" key="1">
    <citation type="submission" date="2021-06" db="EMBL/GenBank/DDBJ databases">
        <authorList>
            <person name="Arsene-Ploetze F."/>
        </authorList>
    </citation>
    <scope>NUCLEOTIDE SEQUENCE</scope>
    <source>
        <strain evidence="2">SBRY1</strain>
    </source>
</reference>
<name>A0A9W4H3N6_9ACTN</name>
<keyword evidence="1" id="KW-0472">Membrane</keyword>
<comment type="caution">
    <text evidence="2">The sequence shown here is derived from an EMBL/GenBank/DDBJ whole genome shotgun (WGS) entry which is preliminary data.</text>
</comment>
<keyword evidence="3" id="KW-1185">Reference proteome</keyword>
<dbReference type="EMBL" id="CAJVAX010000018">
    <property type="protein sequence ID" value="CAG7647932.1"/>
    <property type="molecule type" value="Genomic_DNA"/>
</dbReference>
<accession>A0A9W4H3N6</accession>
<dbReference type="NCBIfam" id="TIGR04222">
    <property type="entry name" value="near_uncomplex"/>
    <property type="match status" value="1"/>
</dbReference>
<feature type="transmembrane region" description="Helical" evidence="1">
    <location>
        <begin position="35"/>
        <end position="53"/>
    </location>
</feature>
<evidence type="ECO:0000256" key="1">
    <source>
        <dbReference type="SAM" id="Phobius"/>
    </source>
</evidence>
<feature type="transmembrane region" description="Helical" evidence="1">
    <location>
        <begin position="200"/>
        <end position="221"/>
    </location>
</feature>
<sequence length="326" mass="32159">MHPDGSAEPRRAERASHRAGVVDMSQPWGMSGPEFLGVYAAAFAVAGIAAALLKAGFRRRRDTDPAAGTGPADVYTLAVVGGGTARVVDTAVQALVETGRLRAGRDHRISPAGVQVAHEPVQQAVLGCFDTPAGITLSTARTRAAASAPVQQVAQDAVRRGLLFGAGRRKAALTSALPLAAVFCVGVARLVNGVHLGRPVGLLVVALLLSGGITVAVAASAPRRTLAGDRLLERARQGHVPDPRLFGSYGIASYAPSGGDDMLVPAAVLGVAVLGAAGVADPDLRQALYGGMSGSGSGSTDSGGGDSGGGGCGGGGCGGGCGGCGG</sequence>
<keyword evidence="1" id="KW-0812">Transmembrane</keyword>
<gene>
    <name evidence="2" type="ORF">SBRY_40796</name>
</gene>
<keyword evidence="1" id="KW-1133">Transmembrane helix</keyword>
<dbReference type="Proteomes" id="UP001153328">
    <property type="component" value="Unassembled WGS sequence"/>
</dbReference>
<evidence type="ECO:0000313" key="2">
    <source>
        <dbReference type="EMBL" id="CAG7647932.1"/>
    </source>
</evidence>
<proteinExistence type="predicted"/>
<evidence type="ECO:0000313" key="3">
    <source>
        <dbReference type="Proteomes" id="UP001153328"/>
    </source>
</evidence>
<organism evidence="2 3">
    <name type="scientific">Actinacidiphila bryophytorum</name>
    <dbReference type="NCBI Taxonomy" id="1436133"/>
    <lineage>
        <taxon>Bacteria</taxon>
        <taxon>Bacillati</taxon>
        <taxon>Actinomycetota</taxon>
        <taxon>Actinomycetes</taxon>
        <taxon>Kitasatosporales</taxon>
        <taxon>Streptomycetaceae</taxon>
        <taxon>Actinacidiphila</taxon>
    </lineage>
</organism>
<feature type="transmembrane region" description="Helical" evidence="1">
    <location>
        <begin position="171"/>
        <end position="188"/>
    </location>
</feature>
<evidence type="ECO:0008006" key="4">
    <source>
        <dbReference type="Google" id="ProtNLM"/>
    </source>
</evidence>